<accession>A0A4W6F5F6</accession>
<name>A0A4W6F5F6_LATCA</name>
<proteinExistence type="inferred from homology"/>
<keyword evidence="3" id="KW-0342">GTP-binding</keyword>
<dbReference type="Pfam" id="PF04548">
    <property type="entry name" value="AIG1"/>
    <property type="match status" value="1"/>
</dbReference>
<feature type="region of interest" description="Disordered" evidence="4">
    <location>
        <begin position="256"/>
        <end position="362"/>
    </location>
</feature>
<protein>
    <submittedName>
        <fullName evidence="6">Zgc:136870</fullName>
    </submittedName>
</protein>
<dbReference type="InParanoid" id="A0A4W6F5F6"/>
<dbReference type="InterPro" id="IPR006703">
    <property type="entry name" value="G_AIG1"/>
</dbReference>
<feature type="compositionally biased region" description="Basic and acidic residues" evidence="4">
    <location>
        <begin position="268"/>
        <end position="304"/>
    </location>
</feature>
<dbReference type="PANTHER" id="PTHR10903">
    <property type="entry name" value="GTPASE, IMAP FAMILY MEMBER-RELATED"/>
    <property type="match status" value="1"/>
</dbReference>
<evidence type="ECO:0000256" key="3">
    <source>
        <dbReference type="ARBA" id="ARBA00023134"/>
    </source>
</evidence>
<dbReference type="AlphaFoldDB" id="A0A4W6F5F6"/>
<keyword evidence="7" id="KW-1185">Reference proteome</keyword>
<comment type="similarity">
    <text evidence="1">Belongs to the TRAFAC class TrmE-Era-EngA-EngB-Septin-like GTPase superfamily. AIG1/Toc34/Toc159-like paraseptin GTPase family. IAN subfamily.</text>
</comment>
<reference evidence="7" key="1">
    <citation type="submission" date="2015-09" db="EMBL/GenBank/DDBJ databases">
        <authorList>
            <person name="Sai Rama Sridatta P."/>
        </authorList>
    </citation>
    <scope>NUCLEOTIDE SEQUENCE [LARGE SCALE GENOMIC DNA]</scope>
</reference>
<dbReference type="PANTHER" id="PTHR10903:SF107">
    <property type="entry name" value="GTPASE IMAP FAMILY MEMBER 4-LIKE-RELATED"/>
    <property type="match status" value="1"/>
</dbReference>
<organism evidence="6 7">
    <name type="scientific">Lates calcarifer</name>
    <name type="common">Barramundi</name>
    <name type="synonym">Holocentrus calcarifer</name>
    <dbReference type="NCBI Taxonomy" id="8187"/>
    <lineage>
        <taxon>Eukaryota</taxon>
        <taxon>Metazoa</taxon>
        <taxon>Chordata</taxon>
        <taxon>Craniata</taxon>
        <taxon>Vertebrata</taxon>
        <taxon>Euteleostomi</taxon>
        <taxon>Actinopterygii</taxon>
        <taxon>Neopterygii</taxon>
        <taxon>Teleostei</taxon>
        <taxon>Neoteleostei</taxon>
        <taxon>Acanthomorphata</taxon>
        <taxon>Carangaria</taxon>
        <taxon>Carangaria incertae sedis</taxon>
        <taxon>Centropomidae</taxon>
        <taxon>Lates</taxon>
    </lineage>
</organism>
<feature type="compositionally biased region" description="Basic and acidic residues" evidence="4">
    <location>
        <begin position="316"/>
        <end position="328"/>
    </location>
</feature>
<evidence type="ECO:0000256" key="1">
    <source>
        <dbReference type="ARBA" id="ARBA00008535"/>
    </source>
</evidence>
<dbReference type="Proteomes" id="UP000314980">
    <property type="component" value="Unassembled WGS sequence"/>
</dbReference>
<dbReference type="SUPFAM" id="SSF52540">
    <property type="entry name" value="P-loop containing nucleoside triphosphate hydrolases"/>
    <property type="match status" value="1"/>
</dbReference>
<reference evidence="6" key="2">
    <citation type="submission" date="2025-08" db="UniProtKB">
        <authorList>
            <consortium name="Ensembl"/>
        </authorList>
    </citation>
    <scope>IDENTIFICATION</scope>
</reference>
<dbReference type="InterPro" id="IPR045058">
    <property type="entry name" value="GIMA/IAN/Toc"/>
</dbReference>
<dbReference type="Ensembl" id="ENSLCAT00010047025.1">
    <property type="protein sequence ID" value="ENSLCAP00010045911.1"/>
    <property type="gene ID" value="ENSLCAG00010021318.1"/>
</dbReference>
<reference evidence="6" key="3">
    <citation type="submission" date="2025-09" db="UniProtKB">
        <authorList>
            <consortium name="Ensembl"/>
        </authorList>
    </citation>
    <scope>IDENTIFICATION</scope>
</reference>
<evidence type="ECO:0000256" key="2">
    <source>
        <dbReference type="ARBA" id="ARBA00022741"/>
    </source>
</evidence>
<keyword evidence="2" id="KW-0547">Nucleotide-binding</keyword>
<feature type="domain" description="AIG1-type G" evidence="5">
    <location>
        <begin position="20"/>
        <end position="215"/>
    </location>
</feature>
<evidence type="ECO:0000313" key="7">
    <source>
        <dbReference type="Proteomes" id="UP000314980"/>
    </source>
</evidence>
<evidence type="ECO:0000256" key="4">
    <source>
        <dbReference type="SAM" id="MobiDB-lite"/>
    </source>
</evidence>
<dbReference type="Gene3D" id="3.40.50.300">
    <property type="entry name" value="P-loop containing nucleotide triphosphate hydrolases"/>
    <property type="match status" value="1"/>
</dbReference>
<evidence type="ECO:0000313" key="6">
    <source>
        <dbReference type="Ensembl" id="ENSLCAP00010045911.1"/>
    </source>
</evidence>
<dbReference type="PROSITE" id="PS51720">
    <property type="entry name" value="G_AIG1"/>
    <property type="match status" value="1"/>
</dbReference>
<dbReference type="GeneTree" id="ENSGT00940000162556"/>
<dbReference type="InterPro" id="IPR027417">
    <property type="entry name" value="P-loop_NTPase"/>
</dbReference>
<evidence type="ECO:0000259" key="5">
    <source>
        <dbReference type="PROSITE" id="PS51720"/>
    </source>
</evidence>
<sequence>MKRDNATCHVKSSPFFLPASKELRVLLVGPRRTGKSSSGNTLLGYGRVFDTRGGGTSTAASSVTAGRHVTVVDARGWGLSKESVPREEKIELLRALDLCGPEGPHVILLVIPLLDFTEPERRVVEKRMEILTSGVWRHTMVLFTFGDWLRGQGRSVQEHIQSAGPPLQWLMDKCEASGRKEREQEQVRELLSKVEDMLQENGAWHFSLHMYQRLEEEWSRREQQLRARLEAETDVGSVRRKQKRVETKINMELEEEQRLETKEEEQEGSLRKEQEKKEECVERKMKREEAKEERVRVELERQSSEEDGGETSCDSGGEKEDERRVMMDEEREESTQVKTGTMAPCRPNGGQRLAFSPVRRLA</sequence>
<dbReference type="GO" id="GO:0005525">
    <property type="term" value="F:GTP binding"/>
    <property type="evidence" value="ECO:0007669"/>
    <property type="project" value="UniProtKB-KW"/>
</dbReference>